<proteinExistence type="predicted"/>
<accession>A0ACC0P5D3</accession>
<keyword evidence="2" id="KW-1185">Reference proteome</keyword>
<gene>
    <name evidence="1" type="ORF">RHMOL_Rhmol04G0249400</name>
</gene>
<organism evidence="1 2">
    <name type="scientific">Rhododendron molle</name>
    <name type="common">Chinese azalea</name>
    <name type="synonym">Azalea mollis</name>
    <dbReference type="NCBI Taxonomy" id="49168"/>
    <lineage>
        <taxon>Eukaryota</taxon>
        <taxon>Viridiplantae</taxon>
        <taxon>Streptophyta</taxon>
        <taxon>Embryophyta</taxon>
        <taxon>Tracheophyta</taxon>
        <taxon>Spermatophyta</taxon>
        <taxon>Magnoliopsida</taxon>
        <taxon>eudicotyledons</taxon>
        <taxon>Gunneridae</taxon>
        <taxon>Pentapetalae</taxon>
        <taxon>asterids</taxon>
        <taxon>Ericales</taxon>
        <taxon>Ericaceae</taxon>
        <taxon>Ericoideae</taxon>
        <taxon>Rhodoreae</taxon>
        <taxon>Rhododendron</taxon>
    </lineage>
</organism>
<dbReference type="Proteomes" id="UP001062846">
    <property type="component" value="Chromosome 4"/>
</dbReference>
<protein>
    <submittedName>
        <fullName evidence="1">Uncharacterized protein</fullName>
    </submittedName>
</protein>
<name>A0ACC0P5D3_RHOML</name>
<reference evidence="1" key="1">
    <citation type="submission" date="2022-02" db="EMBL/GenBank/DDBJ databases">
        <title>Plant Genome Project.</title>
        <authorList>
            <person name="Zhang R.-G."/>
        </authorList>
    </citation>
    <scope>NUCLEOTIDE SEQUENCE</scope>
    <source>
        <strain evidence="1">AT1</strain>
    </source>
</reference>
<evidence type="ECO:0000313" key="1">
    <source>
        <dbReference type="EMBL" id="KAI8560359.1"/>
    </source>
</evidence>
<sequence>MVETGEKYLLVQTRFETKGQVVEIGVTTILVLVENKLRVVLPNSELYLKEEGGKTTPSWFQQKIQLHGHLDTSKHENSLIDRNTSGDNLHLFAGITAAIGVAAAENGSNFTITMVMVAMSEWWHERYLRKYYDKTYEGSSSEESSEEEANNCPPRSKKKKSIGESKKKKKVLLVMPLNIIELRRGIVVPIIEEDVARVLGMPIEDTPVPIECLESHKQKIEENFNGGFKGIEIFKLKNVIREEQTNERFHRAYMLFTLEGLLCPTTKEVAGNRLFPEVVADNIETLKIYKWSAFVLDWLVNEIRNNKVRATKGRGRKAEEVGGSLFLLMICVDMYKELMRQFVTNSKILHQMDAAMGEPVAKSHIVGSPQDGPRTEPVENEGHSLQFTGNFELHHIEEKGGGDQIDEKGSEVLIHIEGEKWPLTCKEVAESFRLRGLVCNMSNLLAAQSDEFSNVLLVDCDPVK</sequence>
<comment type="caution">
    <text evidence="1">The sequence shown here is derived from an EMBL/GenBank/DDBJ whole genome shotgun (WGS) entry which is preliminary data.</text>
</comment>
<evidence type="ECO:0000313" key="2">
    <source>
        <dbReference type="Proteomes" id="UP001062846"/>
    </source>
</evidence>
<dbReference type="EMBL" id="CM046391">
    <property type="protein sequence ID" value="KAI8560359.1"/>
    <property type="molecule type" value="Genomic_DNA"/>
</dbReference>